<name>A0A2A7DDA5_BACAN</name>
<feature type="region of interest" description="Disordered" evidence="1">
    <location>
        <begin position="1"/>
        <end position="23"/>
    </location>
</feature>
<accession>A0A2A7DDA5</accession>
<comment type="caution">
    <text evidence="2">The sequence shown here is derived from an EMBL/GenBank/DDBJ whole genome shotgun (WGS) entry which is preliminary data.</text>
</comment>
<feature type="compositionally biased region" description="Low complexity" evidence="1">
    <location>
        <begin position="1"/>
        <end position="11"/>
    </location>
</feature>
<dbReference type="EMBL" id="NVLX01000007">
    <property type="protein sequence ID" value="PDZ17921.1"/>
    <property type="molecule type" value="Genomic_DNA"/>
</dbReference>
<organism evidence="2 3">
    <name type="scientific">Bacillus anthracis</name>
    <name type="common">anthrax bacterium</name>
    <dbReference type="NCBI Taxonomy" id="1392"/>
    <lineage>
        <taxon>Bacteria</taxon>
        <taxon>Bacillati</taxon>
        <taxon>Bacillota</taxon>
        <taxon>Bacilli</taxon>
        <taxon>Bacillales</taxon>
        <taxon>Bacillaceae</taxon>
        <taxon>Bacillus</taxon>
        <taxon>Bacillus cereus group</taxon>
    </lineage>
</organism>
<evidence type="ECO:0000256" key="1">
    <source>
        <dbReference type="SAM" id="MobiDB-lite"/>
    </source>
</evidence>
<dbReference type="AlphaFoldDB" id="A0A2A7DDA5"/>
<sequence length="146" mass="15642">MCAGLLAQLPEEPQEPKEPKPAVSLDQEFSINATIYSARAWLSNDDTFAQDIWKATQFASASHAGKSIFPVGSVKILNFSDDTITVTASPDSDHVLKIVVPPHSEAALTSGPLSHIQASTSGGSSKVTFLFHIFFSRDPGSDKVKL</sequence>
<evidence type="ECO:0000313" key="2">
    <source>
        <dbReference type="EMBL" id="PDZ17921.1"/>
    </source>
</evidence>
<dbReference type="Proteomes" id="UP000220192">
    <property type="component" value="Unassembled WGS sequence"/>
</dbReference>
<gene>
    <name evidence="2" type="ORF">CON16_05590</name>
</gene>
<evidence type="ECO:0000313" key="3">
    <source>
        <dbReference type="Proteomes" id="UP000220192"/>
    </source>
</evidence>
<evidence type="ECO:0008006" key="4">
    <source>
        <dbReference type="Google" id="ProtNLM"/>
    </source>
</evidence>
<reference evidence="2 3" key="1">
    <citation type="submission" date="2017-09" db="EMBL/GenBank/DDBJ databases">
        <title>Large-scale bioinformatics analysis of Bacillus genomes uncovers conserved roles of natural products in bacterial physiology.</title>
        <authorList>
            <consortium name="Agbiome Team Llc"/>
            <person name="Bleich R.M."/>
            <person name="Grubbs K.J."/>
            <person name="Santa Maria K.C."/>
            <person name="Allen S.E."/>
            <person name="Farag S."/>
            <person name="Shank E.A."/>
            <person name="Bowers A."/>
        </authorList>
    </citation>
    <scope>NUCLEOTIDE SEQUENCE [LARGE SCALE GENOMIC DNA]</scope>
    <source>
        <strain evidence="2 3">AFS095574</strain>
    </source>
</reference>
<proteinExistence type="predicted"/>
<dbReference type="RefSeq" id="WP_097840662.1">
    <property type="nucleotide sequence ID" value="NZ_NVLX01000007.1"/>
</dbReference>
<protein>
    <recommendedName>
        <fullName evidence="4">Group-specific protein</fullName>
    </recommendedName>
</protein>